<evidence type="ECO:0000256" key="6">
    <source>
        <dbReference type="ARBA" id="ARBA00022847"/>
    </source>
</evidence>
<evidence type="ECO:0000256" key="2">
    <source>
        <dbReference type="ARBA" id="ARBA00009261"/>
    </source>
</evidence>
<dbReference type="Proteomes" id="UP000235533">
    <property type="component" value="Unassembled WGS sequence"/>
</dbReference>
<feature type="transmembrane region" description="Helical" evidence="9">
    <location>
        <begin position="347"/>
        <end position="366"/>
    </location>
</feature>
<dbReference type="GO" id="GO:0005283">
    <property type="term" value="F:amino acid:sodium symporter activity"/>
    <property type="evidence" value="ECO:0007669"/>
    <property type="project" value="InterPro"/>
</dbReference>
<dbReference type="Pfam" id="PF01235">
    <property type="entry name" value="Na_Ala_symp"/>
    <property type="match status" value="1"/>
</dbReference>
<keyword evidence="6 9" id="KW-0769">Symport</keyword>
<name>A0A2N7K043_VIBSP</name>
<accession>A0A2N7K043</accession>
<reference evidence="11" key="1">
    <citation type="submission" date="2016-07" db="EMBL/GenBank/DDBJ databases">
        <title>Nontailed viruses are major unrecognized killers of bacteria in the ocean.</title>
        <authorList>
            <person name="Kauffman K."/>
            <person name="Hussain F."/>
            <person name="Yang J."/>
            <person name="Arevalo P."/>
            <person name="Brown J."/>
            <person name="Cutler M."/>
            <person name="Kelly L."/>
            <person name="Polz M.F."/>
        </authorList>
    </citation>
    <scope>NUCLEOTIDE SEQUENCE [LARGE SCALE GENOMIC DNA]</scope>
    <source>
        <strain evidence="11">10N.261.48.B5</strain>
    </source>
</reference>
<sequence length="476" mass="51145">MTDLINLMNDLLWGSILVYLLVGVGIYFTVRLGFIQFRHFGHMFSVLRNSRKADSAGISSFQALCTSLAARVGTGNMAGVAVALTAGGPGAIFWMWLIAMLGMATSFAESTLAQLYKTRDNDGNYRGGPAYYMEKGLGMRWMGVLFSIFLIIAFGLVFNAVQANAIASAMNTAFDFERGYVGVGIVIISAFVIFGGIRKIARTAEIIVPVMALAYLAIAIYVMLMNIEKVPEVLALIFKSAFGLQEAAAGGLGYAIAQAMINGIKRGLFSNEAGMGSAPNAAASATPYPPHPASQGYVQMLGVFMDTIVICSATVAIILMSGEYVPHGEVTGIELTQRALTAQVGEWGGIFVAVAIFFFAFTSIIANYSYAETNLIFLEHNNKKGLVLFRIVVLGMVMFGSLATLPTVWALADVSMGLMAIVNLVAIILLSGIVIKLAKDYNRQLDAGKVPTFDADDFPELKAQLEDGIWVNNKKK</sequence>
<keyword evidence="4" id="KW-1003">Cell membrane</keyword>
<keyword evidence="9" id="KW-0997">Cell inner membrane</keyword>
<evidence type="ECO:0000256" key="7">
    <source>
        <dbReference type="ARBA" id="ARBA00022989"/>
    </source>
</evidence>
<keyword evidence="8 9" id="KW-0472">Membrane</keyword>
<dbReference type="PANTHER" id="PTHR30330:SF1">
    <property type="entry name" value="AMINO-ACID CARRIER PROTEIN ALST"/>
    <property type="match status" value="1"/>
</dbReference>
<feature type="transmembrane region" description="Helical" evidence="9">
    <location>
        <begin position="12"/>
        <end position="34"/>
    </location>
</feature>
<evidence type="ECO:0000313" key="10">
    <source>
        <dbReference type="EMBL" id="PMM66328.1"/>
    </source>
</evidence>
<comment type="similarity">
    <text evidence="2 9">Belongs to the alanine or glycine:cation symporter (AGCS) (TC 2.A.25) family.</text>
</comment>
<evidence type="ECO:0000256" key="4">
    <source>
        <dbReference type="ARBA" id="ARBA00022475"/>
    </source>
</evidence>
<dbReference type="GO" id="GO:0005886">
    <property type="term" value="C:plasma membrane"/>
    <property type="evidence" value="ECO:0007669"/>
    <property type="project" value="UniProtKB-SubCell"/>
</dbReference>
<feature type="transmembrane region" description="Helical" evidence="9">
    <location>
        <begin position="206"/>
        <end position="227"/>
    </location>
</feature>
<organism evidence="10 11">
    <name type="scientific">Vibrio splendidus</name>
    <dbReference type="NCBI Taxonomy" id="29497"/>
    <lineage>
        <taxon>Bacteria</taxon>
        <taxon>Pseudomonadati</taxon>
        <taxon>Pseudomonadota</taxon>
        <taxon>Gammaproteobacteria</taxon>
        <taxon>Vibrionales</taxon>
        <taxon>Vibrionaceae</taxon>
        <taxon>Vibrio</taxon>
    </lineage>
</organism>
<feature type="transmembrane region" description="Helical" evidence="9">
    <location>
        <begin position="178"/>
        <end position="197"/>
    </location>
</feature>
<keyword evidence="5 9" id="KW-0812">Transmembrane</keyword>
<feature type="transmembrane region" description="Helical" evidence="9">
    <location>
        <begin position="418"/>
        <end position="438"/>
    </location>
</feature>
<dbReference type="FunFam" id="1.20.1740.10:FF:000004">
    <property type="entry name" value="Sodium:alanine symporter family protein"/>
    <property type="match status" value="1"/>
</dbReference>
<evidence type="ECO:0000256" key="1">
    <source>
        <dbReference type="ARBA" id="ARBA00004651"/>
    </source>
</evidence>
<dbReference type="Gene3D" id="1.20.1740.10">
    <property type="entry name" value="Amino acid/polyamine transporter I"/>
    <property type="match status" value="1"/>
</dbReference>
<dbReference type="AlphaFoldDB" id="A0A2N7K043"/>
<evidence type="ECO:0000256" key="8">
    <source>
        <dbReference type="ARBA" id="ARBA00023136"/>
    </source>
</evidence>
<gene>
    <name evidence="10" type="ORF">BCT54_15830</name>
</gene>
<dbReference type="NCBIfam" id="TIGR00835">
    <property type="entry name" value="agcS"/>
    <property type="match status" value="1"/>
</dbReference>
<evidence type="ECO:0000256" key="5">
    <source>
        <dbReference type="ARBA" id="ARBA00022692"/>
    </source>
</evidence>
<evidence type="ECO:0000256" key="9">
    <source>
        <dbReference type="RuleBase" id="RU363064"/>
    </source>
</evidence>
<feature type="transmembrane region" description="Helical" evidence="9">
    <location>
        <begin position="233"/>
        <end position="257"/>
    </location>
</feature>
<keyword evidence="7 9" id="KW-1133">Transmembrane helix</keyword>
<dbReference type="PRINTS" id="PR00175">
    <property type="entry name" value="NAALASMPORT"/>
</dbReference>
<dbReference type="PANTHER" id="PTHR30330">
    <property type="entry name" value="AGSS FAMILY TRANSPORTER, SODIUM-ALANINE"/>
    <property type="match status" value="1"/>
</dbReference>
<dbReference type="EMBL" id="MCZF01000009">
    <property type="protein sequence ID" value="PMM66328.1"/>
    <property type="molecule type" value="Genomic_DNA"/>
</dbReference>
<feature type="transmembrane region" description="Helical" evidence="9">
    <location>
        <begin position="137"/>
        <end position="158"/>
    </location>
</feature>
<dbReference type="PROSITE" id="PS00873">
    <property type="entry name" value="NA_ALANINE_SYMP"/>
    <property type="match status" value="1"/>
</dbReference>
<comment type="subcellular location">
    <subcellularLocation>
        <location evidence="9">Cell inner membrane</location>
        <topology evidence="9">Multi-pass membrane protein</topology>
    </subcellularLocation>
    <subcellularLocation>
        <location evidence="1">Cell membrane</location>
        <topology evidence="1">Multi-pass membrane protein</topology>
    </subcellularLocation>
</comment>
<protein>
    <submittedName>
        <fullName evidence="10">Sodium:alanine symporter</fullName>
    </submittedName>
</protein>
<dbReference type="RefSeq" id="WP_102434724.1">
    <property type="nucleotide sequence ID" value="NZ_MCZF01000009.1"/>
</dbReference>
<comment type="caution">
    <text evidence="10">The sequence shown here is derived from an EMBL/GenBank/DDBJ whole genome shotgun (WGS) entry which is preliminary data.</text>
</comment>
<evidence type="ECO:0000313" key="11">
    <source>
        <dbReference type="Proteomes" id="UP000235533"/>
    </source>
</evidence>
<feature type="transmembrane region" description="Helical" evidence="9">
    <location>
        <begin position="301"/>
        <end position="320"/>
    </location>
</feature>
<proteinExistence type="inferred from homology"/>
<dbReference type="InterPro" id="IPR001463">
    <property type="entry name" value="Na/Ala_symport"/>
</dbReference>
<keyword evidence="3 9" id="KW-0813">Transport</keyword>
<feature type="transmembrane region" description="Helical" evidence="9">
    <location>
        <begin position="387"/>
        <end position="412"/>
    </location>
</feature>
<evidence type="ECO:0000256" key="3">
    <source>
        <dbReference type="ARBA" id="ARBA00022448"/>
    </source>
</evidence>